<sequence>MYTDKELTFRTNRLTIRPLNYDDHKGWIEGFENRYPSQYKHDKGKINMEECDETWFIELVDKQQTLIKQDDTFIFGIFLENGKHVGMLDIKVLSRSDFQWGECGYFLHNQFWNQGYAYEAMKEVISQCYKTLNLHRIEAHINIDNEPSKKLIKKLGFEFEVLRKNFIYEFDEWTDNEVYYINLHNEKLIES</sequence>
<evidence type="ECO:0000313" key="3">
    <source>
        <dbReference type="Proteomes" id="UP000197058"/>
    </source>
</evidence>
<dbReference type="AlphaFoldDB" id="A0AAI8GUQ5"/>
<dbReference type="SUPFAM" id="SSF55729">
    <property type="entry name" value="Acyl-CoA N-acyltransferases (Nat)"/>
    <property type="match status" value="1"/>
</dbReference>
<dbReference type="EMBL" id="CP022046">
    <property type="protein sequence ID" value="ASE35138.1"/>
    <property type="molecule type" value="Genomic_DNA"/>
</dbReference>
<dbReference type="PROSITE" id="PS51186">
    <property type="entry name" value="GNAT"/>
    <property type="match status" value="1"/>
</dbReference>
<protein>
    <submittedName>
        <fullName evidence="2">N-acetyltransferase</fullName>
    </submittedName>
</protein>
<dbReference type="InterPro" id="IPR016181">
    <property type="entry name" value="Acyl_CoA_acyltransferase"/>
</dbReference>
<evidence type="ECO:0000313" key="2">
    <source>
        <dbReference type="EMBL" id="ASE35138.1"/>
    </source>
</evidence>
<gene>
    <name evidence="2" type="ORF">CEP64_11170</name>
</gene>
<dbReference type="KEGG" id="sscu:CEP64_11170"/>
<feature type="domain" description="N-acetyltransferase" evidence="1">
    <location>
        <begin position="14"/>
        <end position="185"/>
    </location>
</feature>
<dbReference type="InterPro" id="IPR000182">
    <property type="entry name" value="GNAT_dom"/>
</dbReference>
<name>A0AAI8GUQ5_MAMSC</name>
<dbReference type="InterPro" id="IPR051531">
    <property type="entry name" value="N-acetyltransferase"/>
</dbReference>
<evidence type="ECO:0000259" key="1">
    <source>
        <dbReference type="PROSITE" id="PS51186"/>
    </source>
</evidence>
<dbReference type="Pfam" id="PF13302">
    <property type="entry name" value="Acetyltransf_3"/>
    <property type="match status" value="1"/>
</dbReference>
<proteinExistence type="predicted"/>
<dbReference type="Proteomes" id="UP000197058">
    <property type="component" value="Chromosome"/>
</dbReference>
<reference evidence="3" key="1">
    <citation type="submission" date="2017-06" db="EMBL/GenBank/DDBJ databases">
        <title>FDA dAtabase for Regulatory Grade micrObial Sequences (FDA-ARGOS): Supporting development and validation of Infectious Disease Dx tests.</title>
        <authorList>
            <person name="Goldberg B."/>
            <person name="Campos J."/>
            <person name="Tallon L."/>
            <person name="Sadzewicz L."/>
            <person name="Sengamalay N."/>
            <person name="Ott S."/>
            <person name="Godinez A."/>
            <person name="Nagaraj S."/>
            <person name="Vavikolanu K."/>
            <person name="Nadendla S."/>
            <person name="George J."/>
            <person name="Geyer C."/>
            <person name="Sichtig H."/>
        </authorList>
    </citation>
    <scope>NUCLEOTIDE SEQUENCE [LARGE SCALE GENOMIC DNA]</scope>
    <source>
        <strain evidence="3">FDAARGOS_285</strain>
    </source>
</reference>
<dbReference type="Gene3D" id="3.40.630.30">
    <property type="match status" value="1"/>
</dbReference>
<dbReference type="RefSeq" id="WP_088592545.1">
    <property type="nucleotide sequence ID" value="NZ_CP022046.2"/>
</dbReference>
<dbReference type="GO" id="GO:0016747">
    <property type="term" value="F:acyltransferase activity, transferring groups other than amino-acyl groups"/>
    <property type="evidence" value="ECO:0007669"/>
    <property type="project" value="InterPro"/>
</dbReference>
<dbReference type="PANTHER" id="PTHR43792">
    <property type="entry name" value="GNAT FAMILY, PUTATIVE (AFU_ORTHOLOGUE AFUA_3G00765)-RELATED-RELATED"/>
    <property type="match status" value="1"/>
</dbReference>
<accession>A0AAI8GUQ5</accession>
<organism evidence="2 3">
    <name type="scientific">Mammaliicoccus sciuri</name>
    <name type="common">Staphylococcus sciuri</name>
    <dbReference type="NCBI Taxonomy" id="1296"/>
    <lineage>
        <taxon>Bacteria</taxon>
        <taxon>Bacillati</taxon>
        <taxon>Bacillota</taxon>
        <taxon>Bacilli</taxon>
        <taxon>Bacillales</taxon>
        <taxon>Staphylococcaceae</taxon>
        <taxon>Mammaliicoccus</taxon>
    </lineage>
</organism>